<comment type="caution">
    <text evidence="1">The sequence shown here is derived from an EMBL/GenBank/DDBJ whole genome shotgun (WGS) entry which is preliminary data.</text>
</comment>
<reference evidence="1" key="1">
    <citation type="journal article" date="2015" name="Nature">
        <title>Complex archaea that bridge the gap between prokaryotes and eukaryotes.</title>
        <authorList>
            <person name="Spang A."/>
            <person name="Saw J.H."/>
            <person name="Jorgensen S.L."/>
            <person name="Zaremba-Niedzwiedzka K."/>
            <person name="Martijn J."/>
            <person name="Lind A.E."/>
            <person name="van Eijk R."/>
            <person name="Schleper C."/>
            <person name="Guy L."/>
            <person name="Ettema T.J."/>
        </authorList>
    </citation>
    <scope>NUCLEOTIDE SEQUENCE</scope>
</reference>
<dbReference type="Gene3D" id="2.70.50.70">
    <property type="match status" value="1"/>
</dbReference>
<organism evidence="1">
    <name type="scientific">marine sediment metagenome</name>
    <dbReference type="NCBI Taxonomy" id="412755"/>
    <lineage>
        <taxon>unclassified sequences</taxon>
        <taxon>metagenomes</taxon>
        <taxon>ecological metagenomes</taxon>
    </lineage>
</organism>
<sequence>LELRGSRLKFDTAQSDEGVFLRPAAGGAEVRADRYLGVFPKTIQAQVPATLTGPQRLIVRRRLRPTQPEPTQFTYDTVLLPA</sequence>
<dbReference type="AlphaFoldDB" id="A0A0F8ZCL5"/>
<feature type="non-terminal residue" evidence="1">
    <location>
        <position position="1"/>
    </location>
</feature>
<name>A0A0F8ZCL5_9ZZZZ</name>
<dbReference type="EMBL" id="LAZR01052114">
    <property type="protein sequence ID" value="KKK83670.1"/>
    <property type="molecule type" value="Genomic_DNA"/>
</dbReference>
<accession>A0A0F8ZCL5</accession>
<protein>
    <submittedName>
        <fullName evidence="1">Uncharacterized protein</fullName>
    </submittedName>
</protein>
<evidence type="ECO:0000313" key="1">
    <source>
        <dbReference type="EMBL" id="KKK83670.1"/>
    </source>
</evidence>
<gene>
    <name evidence="1" type="ORF">LCGC14_2791070</name>
</gene>
<proteinExistence type="predicted"/>